<dbReference type="AlphaFoldDB" id="A0A4R3ZSD4"/>
<evidence type="ECO:0000313" key="3">
    <source>
        <dbReference type="EMBL" id="TCW23154.1"/>
    </source>
</evidence>
<dbReference type="EMBL" id="SMCX01000015">
    <property type="protein sequence ID" value="TCW23154.1"/>
    <property type="molecule type" value="Genomic_DNA"/>
</dbReference>
<feature type="domain" description="Glyoxalase-like" evidence="1">
    <location>
        <begin position="11"/>
        <end position="126"/>
    </location>
</feature>
<dbReference type="InterPro" id="IPR041581">
    <property type="entry name" value="Glyoxalase_6"/>
</dbReference>
<dbReference type="Proteomes" id="UP000295805">
    <property type="component" value="Unassembled WGS sequence"/>
</dbReference>
<comment type="caution">
    <text evidence="3">The sequence shown here is derived from an EMBL/GenBank/DDBJ whole genome shotgun (WGS) entry which is preliminary data.</text>
</comment>
<dbReference type="RefSeq" id="WP_061229171.1">
    <property type="nucleotide sequence ID" value="NZ_CP143053.1"/>
</dbReference>
<dbReference type="EMBL" id="JBFTEZ010000002">
    <property type="protein sequence ID" value="MEX6463220.1"/>
    <property type="molecule type" value="Genomic_DNA"/>
</dbReference>
<name>A0A4R3ZSD4_9ACTN</name>
<dbReference type="GeneID" id="89531532"/>
<reference evidence="2" key="3">
    <citation type="submission" date="2024-07" db="EMBL/GenBank/DDBJ databases">
        <authorList>
            <person name="Wildschutte H."/>
        </authorList>
    </citation>
    <scope>NUCLEOTIDE SEQUENCE</scope>
    <source>
        <strain evidence="2">N60</strain>
    </source>
</reference>
<reference evidence="5" key="2">
    <citation type="submission" date="2024-07" db="EMBL/GenBank/DDBJ databases">
        <title>Pseudomonas strain that inhibits Aeromonas fish pathogens.</title>
        <authorList>
            <person name="Wildschutte H."/>
        </authorList>
    </citation>
    <scope>NUCLEOTIDE SEQUENCE [LARGE SCALE GENOMIC DNA]</scope>
    <source>
        <strain evidence="5">n60</strain>
    </source>
</reference>
<evidence type="ECO:0000313" key="2">
    <source>
        <dbReference type="EMBL" id="MEX6463220.1"/>
    </source>
</evidence>
<dbReference type="Pfam" id="PF18029">
    <property type="entry name" value="Glyoxalase_6"/>
    <property type="match status" value="1"/>
</dbReference>
<dbReference type="Proteomes" id="UP001560293">
    <property type="component" value="Unassembled WGS sequence"/>
</dbReference>
<evidence type="ECO:0000313" key="4">
    <source>
        <dbReference type="Proteomes" id="UP000295805"/>
    </source>
</evidence>
<dbReference type="CDD" id="cd06587">
    <property type="entry name" value="VOC"/>
    <property type="match status" value="1"/>
</dbReference>
<dbReference type="PANTHER" id="PTHR35908:SF1">
    <property type="entry name" value="CONSERVED PROTEIN"/>
    <property type="match status" value="1"/>
</dbReference>
<evidence type="ECO:0000259" key="1">
    <source>
        <dbReference type="Pfam" id="PF18029"/>
    </source>
</evidence>
<sequence>MAGISARRVVVALDCPNARELAEFYASMLGWRIHDGENPDWVDVLPPEGESGALALACQTVPDFRAPTWPDGPVPTQVHLDFHVNSIADAEPTVLAAVARRHDHQPSQDGRFVVYLDPVGHPFCLCEE</sequence>
<dbReference type="SUPFAM" id="SSF54593">
    <property type="entry name" value="Glyoxalase/Bleomycin resistance protein/Dihydroxybiphenyl dioxygenase"/>
    <property type="match status" value="1"/>
</dbReference>
<accession>A0A4R3ZSD4</accession>
<dbReference type="InterPro" id="IPR029068">
    <property type="entry name" value="Glyas_Bleomycin-R_OHBP_Dase"/>
</dbReference>
<keyword evidence="5" id="KW-1185">Reference proteome</keyword>
<organism evidence="3 4">
    <name type="scientific">Dietzia cinnamea</name>
    <dbReference type="NCBI Taxonomy" id="321318"/>
    <lineage>
        <taxon>Bacteria</taxon>
        <taxon>Bacillati</taxon>
        <taxon>Actinomycetota</taxon>
        <taxon>Actinomycetes</taxon>
        <taxon>Mycobacteriales</taxon>
        <taxon>Dietziaceae</taxon>
        <taxon>Dietzia</taxon>
    </lineage>
</organism>
<gene>
    <name evidence="2" type="ORF">AB6N35_02460</name>
    <name evidence="3" type="ORF">EDD19_11582</name>
</gene>
<proteinExistence type="predicted"/>
<reference evidence="3 4" key="1">
    <citation type="submission" date="2019-03" db="EMBL/GenBank/DDBJ databases">
        <title>Root nodule microbial communities of legume samples collected from USA, Mexico and Botswana.</title>
        <authorList>
            <person name="Hirsch A."/>
        </authorList>
    </citation>
    <scope>NUCLEOTIDE SEQUENCE [LARGE SCALE GENOMIC DNA]</scope>
    <source>
        <strain evidence="3 4">55</strain>
    </source>
</reference>
<dbReference type="Gene3D" id="3.10.180.10">
    <property type="entry name" value="2,3-Dihydroxybiphenyl 1,2-Dioxygenase, domain 1"/>
    <property type="match status" value="1"/>
</dbReference>
<dbReference type="PANTHER" id="PTHR35908">
    <property type="entry name" value="HYPOTHETICAL FUSION PROTEIN"/>
    <property type="match status" value="1"/>
</dbReference>
<protein>
    <submittedName>
        <fullName evidence="2">VOC family protein</fullName>
    </submittedName>
</protein>
<evidence type="ECO:0000313" key="5">
    <source>
        <dbReference type="Proteomes" id="UP001560293"/>
    </source>
</evidence>